<evidence type="ECO:0000313" key="2">
    <source>
        <dbReference type="Proteomes" id="UP000712281"/>
    </source>
</evidence>
<reference evidence="1" key="1">
    <citation type="submission" date="2019-12" db="EMBL/GenBank/DDBJ databases">
        <title>Genome sequencing and annotation of Brassica cretica.</title>
        <authorList>
            <person name="Studholme D.J."/>
            <person name="Sarris P.F."/>
        </authorList>
    </citation>
    <scope>NUCLEOTIDE SEQUENCE</scope>
    <source>
        <strain evidence="1">PFS-001/15</strain>
        <tissue evidence="1">Leaf</tissue>
    </source>
</reference>
<dbReference type="AlphaFoldDB" id="A0A8S9G3L1"/>
<name>A0A8S9G3L1_BRACR</name>
<proteinExistence type="predicted"/>
<gene>
    <name evidence="1" type="ORF">F2Q68_00020909</name>
</gene>
<accession>A0A8S9G3L1</accession>
<comment type="caution">
    <text evidence="1">The sequence shown here is derived from an EMBL/GenBank/DDBJ whole genome shotgun (WGS) entry which is preliminary data.</text>
</comment>
<sequence>MMRLVRLVKDQWSKSQKEVWRFNRDETVFSEEIILGDNATMHELTDLVRGVFNLTTATPLLITFQLPQWMVEPEGETGPPHNIVAKPDLEMVMSVHEWNTEPQLCVIFGAEDVAKYEFISRTPFKIGNRSFLGEGKTEEQHMSDINEMVGGQELLRSDQVLEEIFSEAELVSLYRFSFEIERARNRLDLKIGAANTTGDDVVPQQIQQNLTPVRRNEIRPDVPTDHALVRLLKREWYKSEQGVCRFNRDASLYGEDIILADNATMNDLEGLVRGVFNLTTATPLLITFKLRQSMVKPEGQTSPPHNIVAKTDVEMLLRVYEWNTEPQLCVIFGAEAVAKYQCICRTPFKIGNIYFLEEGITEEQHMSAINNMVDGQKLVCSYQVLKEIFSEDEMVCQYQFSLEIEMLTNLLDHNIGAANITPDHVVRHPIHLNGMAPRSNNANQQERAGRLAHSYEAGERRAMRGPIGSMPTETELVPPLTFEVGSSSVHLNSVRRNELYADVPPVQVFNPTDGTEKTA</sequence>
<organism evidence="1 2">
    <name type="scientific">Brassica cretica</name>
    <name type="common">Mustard</name>
    <dbReference type="NCBI Taxonomy" id="69181"/>
    <lineage>
        <taxon>Eukaryota</taxon>
        <taxon>Viridiplantae</taxon>
        <taxon>Streptophyta</taxon>
        <taxon>Embryophyta</taxon>
        <taxon>Tracheophyta</taxon>
        <taxon>Spermatophyta</taxon>
        <taxon>Magnoliopsida</taxon>
        <taxon>eudicotyledons</taxon>
        <taxon>Gunneridae</taxon>
        <taxon>Pentapetalae</taxon>
        <taxon>rosids</taxon>
        <taxon>malvids</taxon>
        <taxon>Brassicales</taxon>
        <taxon>Brassicaceae</taxon>
        <taxon>Brassiceae</taxon>
        <taxon>Brassica</taxon>
    </lineage>
</organism>
<protein>
    <submittedName>
        <fullName evidence="1">Uncharacterized protein</fullName>
    </submittedName>
</protein>
<evidence type="ECO:0000313" key="1">
    <source>
        <dbReference type="EMBL" id="KAF2538828.1"/>
    </source>
</evidence>
<dbReference type="EMBL" id="QGKW02002228">
    <property type="protein sequence ID" value="KAF2538828.1"/>
    <property type="molecule type" value="Genomic_DNA"/>
</dbReference>
<dbReference type="Proteomes" id="UP000712281">
    <property type="component" value="Unassembled WGS sequence"/>
</dbReference>